<dbReference type="Gene3D" id="3.40.50.450">
    <property type="match status" value="1"/>
</dbReference>
<dbReference type="SUPFAM" id="SSF46785">
    <property type="entry name" value="Winged helix' DNA-binding domain"/>
    <property type="match status" value="1"/>
</dbReference>
<dbReference type="SUPFAM" id="SSF102405">
    <property type="entry name" value="MCP/YpsA-like"/>
    <property type="match status" value="1"/>
</dbReference>
<dbReference type="NCBIfam" id="TIGR00732">
    <property type="entry name" value="dprA"/>
    <property type="match status" value="1"/>
</dbReference>
<name>A0ABM8XQ00_9BURK</name>
<dbReference type="InterPro" id="IPR036388">
    <property type="entry name" value="WH-like_DNA-bd_sf"/>
</dbReference>
<reference evidence="4 5" key="1">
    <citation type="submission" date="2021-08" db="EMBL/GenBank/DDBJ databases">
        <authorList>
            <person name="Peeters C."/>
        </authorList>
    </citation>
    <scope>NUCLEOTIDE SEQUENCE [LARGE SCALE GENOMIC DNA]</scope>
    <source>
        <strain evidence="4 5">LMG 21510</strain>
    </source>
</reference>
<sequence length="382" mass="39247">MSVPLVPAAAAAATTRDPDEVAAWLRLTMAPGLRPATVRRLLALFGLPERMLRLGAARLATVLPAPAARALLAPPDARMAALIARTVAWLREPGHHLVTLADGAYPRALLDLADAPPLLHVRGDLAALHGQAVAIVGARNATLQGGRDARAVAQALSGSGVTVVSGMALGIDAAAHAGALDAAGATVAVVGTGVDVVYPSRHRVLADRIAGQGAIVSEFALGTPPRAHHFPQRNRIIAALSRGVLVVEAALRSGSLITARLAAELGRDVFAMPGSIHAPLARGCHRLIRDGAALVESAQDVLDELGLGRRASPPKGSARPAVTAVPADALGAALAHDPLTIDAICERCGLSPEAVVAELFRLEMDGGVERLPGGRYRRLAAQ</sequence>
<feature type="domain" description="Smf/DprA SLOG" evidence="2">
    <location>
        <begin position="97"/>
        <end position="305"/>
    </location>
</feature>
<dbReference type="InterPro" id="IPR057666">
    <property type="entry name" value="DrpA_SLOG"/>
</dbReference>
<feature type="domain" description="DprA winged helix" evidence="3">
    <location>
        <begin position="320"/>
        <end position="374"/>
    </location>
</feature>
<evidence type="ECO:0000313" key="4">
    <source>
        <dbReference type="EMBL" id="CAG9182380.1"/>
    </source>
</evidence>
<dbReference type="InterPro" id="IPR036390">
    <property type="entry name" value="WH_DNA-bd_sf"/>
</dbReference>
<comment type="similarity">
    <text evidence="1">Belongs to the DprA/Smf family.</text>
</comment>
<dbReference type="Pfam" id="PF17782">
    <property type="entry name" value="WHD_DprA"/>
    <property type="match status" value="1"/>
</dbReference>
<evidence type="ECO:0000259" key="3">
    <source>
        <dbReference type="Pfam" id="PF17782"/>
    </source>
</evidence>
<dbReference type="Gene3D" id="1.10.10.10">
    <property type="entry name" value="Winged helix-like DNA-binding domain superfamily/Winged helix DNA-binding domain"/>
    <property type="match status" value="1"/>
</dbReference>
<keyword evidence="5" id="KW-1185">Reference proteome</keyword>
<dbReference type="PANTHER" id="PTHR43022">
    <property type="entry name" value="PROTEIN SMF"/>
    <property type="match status" value="1"/>
</dbReference>
<dbReference type="InterPro" id="IPR003488">
    <property type="entry name" value="DprA"/>
</dbReference>
<evidence type="ECO:0000259" key="2">
    <source>
        <dbReference type="Pfam" id="PF02481"/>
    </source>
</evidence>
<dbReference type="InterPro" id="IPR041614">
    <property type="entry name" value="DprA_WH"/>
</dbReference>
<evidence type="ECO:0008006" key="6">
    <source>
        <dbReference type="Google" id="ProtNLM"/>
    </source>
</evidence>
<dbReference type="Proteomes" id="UP000721236">
    <property type="component" value="Unassembled WGS sequence"/>
</dbReference>
<evidence type="ECO:0000256" key="1">
    <source>
        <dbReference type="ARBA" id="ARBA00006525"/>
    </source>
</evidence>
<proteinExistence type="inferred from homology"/>
<dbReference type="Pfam" id="PF02481">
    <property type="entry name" value="DNA_processg_A"/>
    <property type="match status" value="1"/>
</dbReference>
<gene>
    <name evidence="4" type="ORF">LMG21510_04557</name>
</gene>
<comment type="caution">
    <text evidence="4">The sequence shown here is derived from an EMBL/GenBank/DDBJ whole genome shotgun (WGS) entry which is preliminary data.</text>
</comment>
<accession>A0ABM8XQ00</accession>
<organism evidence="4 5">
    <name type="scientific">Cupriavidus respiraculi</name>
    <dbReference type="NCBI Taxonomy" id="195930"/>
    <lineage>
        <taxon>Bacteria</taxon>
        <taxon>Pseudomonadati</taxon>
        <taxon>Pseudomonadota</taxon>
        <taxon>Betaproteobacteria</taxon>
        <taxon>Burkholderiales</taxon>
        <taxon>Burkholderiaceae</taxon>
        <taxon>Cupriavidus</taxon>
    </lineage>
</organism>
<dbReference type="PANTHER" id="PTHR43022:SF1">
    <property type="entry name" value="PROTEIN SMF"/>
    <property type="match status" value="1"/>
</dbReference>
<protein>
    <recommendedName>
        <fullName evidence="6">DNA-protecting protein DprA</fullName>
    </recommendedName>
</protein>
<evidence type="ECO:0000313" key="5">
    <source>
        <dbReference type="Proteomes" id="UP000721236"/>
    </source>
</evidence>
<dbReference type="EMBL" id="CAJZAH010000007">
    <property type="protein sequence ID" value="CAG9182380.1"/>
    <property type="molecule type" value="Genomic_DNA"/>
</dbReference>